<dbReference type="InterPro" id="IPR002758">
    <property type="entry name" value="Cation_antiport_E"/>
</dbReference>
<evidence type="ECO:0000313" key="8">
    <source>
        <dbReference type="EMBL" id="KAA6187474.1"/>
    </source>
</evidence>
<keyword evidence="3" id="KW-1003">Cell membrane</keyword>
<dbReference type="EMBL" id="VWXX01000002">
    <property type="protein sequence ID" value="KAA6187474.1"/>
    <property type="molecule type" value="Genomic_DNA"/>
</dbReference>
<feature type="transmembrane region" description="Helical" evidence="7">
    <location>
        <begin position="59"/>
        <end position="82"/>
    </location>
</feature>
<dbReference type="PANTHER" id="PTHR34584">
    <property type="entry name" value="NA(+)/H(+) ANTIPORTER SUBUNIT E1"/>
    <property type="match status" value="1"/>
</dbReference>
<dbReference type="Proteomes" id="UP000322981">
    <property type="component" value="Unassembled WGS sequence"/>
</dbReference>
<comment type="caution">
    <text evidence="8">The sequence shown here is derived from an EMBL/GenBank/DDBJ whole genome shotgun (WGS) entry which is preliminary data.</text>
</comment>
<dbReference type="NCBIfam" id="NF006518">
    <property type="entry name" value="PRK08965.1-2"/>
    <property type="match status" value="1"/>
</dbReference>
<dbReference type="OrthoDB" id="9807187at2"/>
<evidence type="ECO:0000256" key="7">
    <source>
        <dbReference type="SAM" id="Phobius"/>
    </source>
</evidence>
<gene>
    <name evidence="8" type="ORF">F2Q65_02865</name>
</gene>
<evidence type="ECO:0000256" key="4">
    <source>
        <dbReference type="ARBA" id="ARBA00022692"/>
    </source>
</evidence>
<keyword evidence="9" id="KW-1185">Reference proteome</keyword>
<evidence type="ECO:0000256" key="5">
    <source>
        <dbReference type="ARBA" id="ARBA00022989"/>
    </source>
</evidence>
<dbReference type="Pfam" id="PF01899">
    <property type="entry name" value="MNHE"/>
    <property type="match status" value="1"/>
</dbReference>
<organism evidence="8 9">
    <name type="scientific">Thiohalocapsa marina</name>
    <dbReference type="NCBI Taxonomy" id="424902"/>
    <lineage>
        <taxon>Bacteria</taxon>
        <taxon>Pseudomonadati</taxon>
        <taxon>Pseudomonadota</taxon>
        <taxon>Gammaproteobacteria</taxon>
        <taxon>Chromatiales</taxon>
        <taxon>Chromatiaceae</taxon>
        <taxon>Thiohalocapsa</taxon>
    </lineage>
</organism>
<evidence type="ECO:0000256" key="1">
    <source>
        <dbReference type="ARBA" id="ARBA00004651"/>
    </source>
</evidence>
<comment type="subcellular location">
    <subcellularLocation>
        <location evidence="1">Cell membrane</location>
        <topology evidence="1">Multi-pass membrane protein</topology>
    </subcellularLocation>
</comment>
<dbReference type="GO" id="GO:0008324">
    <property type="term" value="F:monoatomic cation transmembrane transporter activity"/>
    <property type="evidence" value="ECO:0007669"/>
    <property type="project" value="InterPro"/>
</dbReference>
<sequence>MTRLLPHPILSLMLLGLWLLLVNSVSVGQLLLGLVLAWAIPLYTARFWVSRVRVRRPLVLLRLLGVVLYDMLVANLSVARLVSGPIARIHPGFVRVPLRVQGNVAVSLLANIVSLTPGTVSVFLSADQRELIVHALQADDPEAIIGVIRHRYEKPLLDALEQV</sequence>
<evidence type="ECO:0000256" key="2">
    <source>
        <dbReference type="ARBA" id="ARBA00006228"/>
    </source>
</evidence>
<reference evidence="8 9" key="1">
    <citation type="submission" date="2019-09" db="EMBL/GenBank/DDBJ databases">
        <title>Whole-genome sequence of the purple sulfur bacterium Thiohalocapsa marina DSM 19078.</title>
        <authorList>
            <person name="Kyndt J.A."/>
            <person name="Meyer T.E."/>
        </authorList>
    </citation>
    <scope>NUCLEOTIDE SEQUENCE [LARGE SCALE GENOMIC DNA]</scope>
    <source>
        <strain evidence="8 9">DSM 19078</strain>
    </source>
</reference>
<proteinExistence type="inferred from homology"/>
<dbReference type="PANTHER" id="PTHR34584:SF1">
    <property type="entry name" value="NA(+)_H(+) ANTIPORTER SUBUNIT E1"/>
    <property type="match status" value="1"/>
</dbReference>
<name>A0A5M8FUJ0_9GAMM</name>
<evidence type="ECO:0000256" key="3">
    <source>
        <dbReference type="ARBA" id="ARBA00022475"/>
    </source>
</evidence>
<dbReference type="RefSeq" id="WP_150090193.1">
    <property type="nucleotide sequence ID" value="NZ_JBFUOH010000124.1"/>
</dbReference>
<feature type="transmembrane region" description="Helical" evidence="7">
    <location>
        <begin position="12"/>
        <end position="38"/>
    </location>
</feature>
<keyword evidence="6 7" id="KW-0472">Membrane</keyword>
<protein>
    <submittedName>
        <fullName evidence="8">Na+/H+ antiporter subunit E</fullName>
    </submittedName>
</protein>
<keyword evidence="5 7" id="KW-1133">Transmembrane helix</keyword>
<accession>A0A5M8FUJ0</accession>
<evidence type="ECO:0000256" key="6">
    <source>
        <dbReference type="ARBA" id="ARBA00023136"/>
    </source>
</evidence>
<dbReference type="AlphaFoldDB" id="A0A5M8FUJ0"/>
<dbReference type="GO" id="GO:0005886">
    <property type="term" value="C:plasma membrane"/>
    <property type="evidence" value="ECO:0007669"/>
    <property type="project" value="UniProtKB-SubCell"/>
</dbReference>
<keyword evidence="4 7" id="KW-0812">Transmembrane</keyword>
<evidence type="ECO:0000313" key="9">
    <source>
        <dbReference type="Proteomes" id="UP000322981"/>
    </source>
</evidence>
<comment type="similarity">
    <text evidence="2">Belongs to the CPA3 antiporters (TC 2.A.63) subunit E family.</text>
</comment>
<dbReference type="PIRSF" id="PIRSF019239">
    <property type="entry name" value="MrpE"/>
    <property type="match status" value="1"/>
</dbReference>